<feature type="compositionally biased region" description="Basic and acidic residues" evidence="1">
    <location>
        <begin position="109"/>
        <end position="127"/>
    </location>
</feature>
<keyword evidence="3" id="KW-1185">Reference proteome</keyword>
<dbReference type="Proteomes" id="UP000019149">
    <property type="component" value="Unassembled WGS sequence"/>
</dbReference>
<evidence type="ECO:0000256" key="1">
    <source>
        <dbReference type="SAM" id="MobiDB-lite"/>
    </source>
</evidence>
<dbReference type="PROSITE" id="PS51257">
    <property type="entry name" value="PROKAR_LIPOPROTEIN"/>
    <property type="match status" value="1"/>
</dbReference>
<evidence type="ECO:0000313" key="2">
    <source>
        <dbReference type="EMBL" id="EUB55725.1"/>
    </source>
</evidence>
<accession>W6U3P2</accession>
<dbReference type="OMA" id="WRKSIRN"/>
<dbReference type="OrthoDB" id="10300870at2759"/>
<feature type="region of interest" description="Disordered" evidence="1">
    <location>
        <begin position="74"/>
        <end position="127"/>
    </location>
</feature>
<dbReference type="CTD" id="36345098"/>
<dbReference type="EMBL" id="APAU02000146">
    <property type="protein sequence ID" value="EUB55725.1"/>
    <property type="molecule type" value="Genomic_DNA"/>
</dbReference>
<dbReference type="RefSeq" id="XP_024346921.1">
    <property type="nucleotide sequence ID" value="XM_024498632.1"/>
</dbReference>
<proteinExistence type="predicted"/>
<reference evidence="2 3" key="1">
    <citation type="journal article" date="2013" name="Nat. Genet.">
        <title>The genome of the hydatid tapeworm Echinococcus granulosus.</title>
        <authorList>
            <person name="Zheng H."/>
            <person name="Zhang W."/>
            <person name="Zhang L."/>
            <person name="Zhang Z."/>
            <person name="Li J."/>
            <person name="Lu G."/>
            <person name="Zhu Y."/>
            <person name="Wang Y."/>
            <person name="Huang Y."/>
            <person name="Liu J."/>
            <person name="Kang H."/>
            <person name="Chen J."/>
            <person name="Wang L."/>
            <person name="Chen A."/>
            <person name="Yu S."/>
            <person name="Gao Z."/>
            <person name="Jin L."/>
            <person name="Gu W."/>
            <person name="Wang Z."/>
            <person name="Zhao L."/>
            <person name="Shi B."/>
            <person name="Wen H."/>
            <person name="Lin R."/>
            <person name="Jones M.K."/>
            <person name="Brejova B."/>
            <person name="Vinar T."/>
            <person name="Zhao G."/>
            <person name="McManus D.P."/>
            <person name="Chen Z."/>
            <person name="Zhou Y."/>
            <person name="Wang S."/>
        </authorList>
    </citation>
    <scope>NUCLEOTIDE SEQUENCE [LARGE SCALE GENOMIC DNA]</scope>
</reference>
<gene>
    <name evidence="2" type="ORF">EGR_09383</name>
</gene>
<sequence>MSARDSPQTALLFGVTAFGCANSRTTATRLGGYAMERLNGEWRKSIRNVDSVVTKGGPRSWKWEELDGVGVPEFYSRSPKRKVPTSKTAKAPTRNRSAEIFTKGYSLKETTRDLEEDKENRVPDSST</sequence>
<organism evidence="2 3">
    <name type="scientific">Echinococcus granulosus</name>
    <name type="common">Hydatid tapeworm</name>
    <dbReference type="NCBI Taxonomy" id="6210"/>
    <lineage>
        <taxon>Eukaryota</taxon>
        <taxon>Metazoa</taxon>
        <taxon>Spiralia</taxon>
        <taxon>Lophotrochozoa</taxon>
        <taxon>Platyhelminthes</taxon>
        <taxon>Cestoda</taxon>
        <taxon>Eucestoda</taxon>
        <taxon>Cyclophyllidea</taxon>
        <taxon>Taeniidae</taxon>
        <taxon>Echinococcus</taxon>
        <taxon>Echinococcus granulosus group</taxon>
    </lineage>
</organism>
<dbReference type="KEGG" id="egl:EGR_09383"/>
<dbReference type="GeneID" id="36345098"/>
<evidence type="ECO:0000313" key="3">
    <source>
        <dbReference type="Proteomes" id="UP000019149"/>
    </source>
</evidence>
<dbReference type="AlphaFoldDB" id="W6U3P2"/>
<comment type="caution">
    <text evidence="2">The sequence shown here is derived from an EMBL/GenBank/DDBJ whole genome shotgun (WGS) entry which is preliminary data.</text>
</comment>
<protein>
    <submittedName>
        <fullName evidence="2">Uncharacterized protein</fullName>
    </submittedName>
</protein>
<name>W6U3P2_ECHGR</name>